<feature type="compositionally biased region" description="Low complexity" evidence="1">
    <location>
        <begin position="36"/>
        <end position="48"/>
    </location>
</feature>
<comment type="caution">
    <text evidence="2">The sequence shown here is derived from an EMBL/GenBank/DDBJ whole genome shotgun (WGS) entry which is preliminary data.</text>
</comment>
<keyword evidence="3" id="KW-1185">Reference proteome</keyword>
<reference evidence="2" key="1">
    <citation type="journal article" date="2023" name="Mol. Phylogenet. Evol.">
        <title>Genome-scale phylogeny and comparative genomics of the fungal order Sordariales.</title>
        <authorList>
            <person name="Hensen N."/>
            <person name="Bonometti L."/>
            <person name="Westerberg I."/>
            <person name="Brannstrom I.O."/>
            <person name="Guillou S."/>
            <person name="Cros-Aarteil S."/>
            <person name="Calhoun S."/>
            <person name="Haridas S."/>
            <person name="Kuo A."/>
            <person name="Mondo S."/>
            <person name="Pangilinan J."/>
            <person name="Riley R."/>
            <person name="LaButti K."/>
            <person name="Andreopoulos B."/>
            <person name="Lipzen A."/>
            <person name="Chen C."/>
            <person name="Yan M."/>
            <person name="Daum C."/>
            <person name="Ng V."/>
            <person name="Clum A."/>
            <person name="Steindorff A."/>
            <person name="Ohm R.A."/>
            <person name="Martin F."/>
            <person name="Silar P."/>
            <person name="Natvig D.O."/>
            <person name="Lalanne C."/>
            <person name="Gautier V."/>
            <person name="Ament-Velasquez S.L."/>
            <person name="Kruys A."/>
            <person name="Hutchinson M.I."/>
            <person name="Powell A.J."/>
            <person name="Barry K."/>
            <person name="Miller A.N."/>
            <person name="Grigoriev I.V."/>
            <person name="Debuchy R."/>
            <person name="Gladieux P."/>
            <person name="Hiltunen Thoren M."/>
            <person name="Johannesson H."/>
        </authorList>
    </citation>
    <scope>NUCLEOTIDE SEQUENCE</scope>
    <source>
        <strain evidence="2">PSN293</strain>
    </source>
</reference>
<dbReference type="EMBL" id="MU858059">
    <property type="protein sequence ID" value="KAK4217483.1"/>
    <property type="molecule type" value="Genomic_DNA"/>
</dbReference>
<dbReference type="AlphaFoldDB" id="A0AAN6YFD4"/>
<gene>
    <name evidence="2" type="ORF">QBC37DRAFT_369909</name>
</gene>
<protein>
    <submittedName>
        <fullName evidence="2">Uncharacterized protein</fullName>
    </submittedName>
</protein>
<feature type="region of interest" description="Disordered" evidence="1">
    <location>
        <begin position="23"/>
        <end position="56"/>
    </location>
</feature>
<sequence length="272" mass="30857">MLQNTQPPLQGVPHRQQQYEYGAQQSEHHPQLAHTPQQQQLEVQQQPRQPGPSHGLRYAHLANMPFFVLSDADAAAQVAHSARQAAIFHDYCLGELQPERRPELTPLEKVGKLALEVYTGVDLISPDQMQNNLLKMTMAVNHLAILDTQLTDHLILTRLTLLPVEAGQPLVVDVLECFSTRVKWAGRNIVVKANRPVELRVRGKYVANLHKTKSLQKGWTKSFNKKPVDSMALVVDGKDVPLELVLRVKRVVTSTEQTPIYVRFWKEWLVPM</sequence>
<evidence type="ECO:0000256" key="1">
    <source>
        <dbReference type="SAM" id="MobiDB-lite"/>
    </source>
</evidence>
<organism evidence="2 3">
    <name type="scientific">Rhypophila decipiens</name>
    <dbReference type="NCBI Taxonomy" id="261697"/>
    <lineage>
        <taxon>Eukaryota</taxon>
        <taxon>Fungi</taxon>
        <taxon>Dikarya</taxon>
        <taxon>Ascomycota</taxon>
        <taxon>Pezizomycotina</taxon>
        <taxon>Sordariomycetes</taxon>
        <taxon>Sordariomycetidae</taxon>
        <taxon>Sordariales</taxon>
        <taxon>Naviculisporaceae</taxon>
        <taxon>Rhypophila</taxon>
    </lineage>
</organism>
<reference evidence="2" key="2">
    <citation type="submission" date="2023-05" db="EMBL/GenBank/DDBJ databases">
        <authorList>
            <consortium name="Lawrence Berkeley National Laboratory"/>
            <person name="Steindorff A."/>
            <person name="Hensen N."/>
            <person name="Bonometti L."/>
            <person name="Westerberg I."/>
            <person name="Brannstrom I.O."/>
            <person name="Guillou S."/>
            <person name="Cros-Aarteil S."/>
            <person name="Calhoun S."/>
            <person name="Haridas S."/>
            <person name="Kuo A."/>
            <person name="Mondo S."/>
            <person name="Pangilinan J."/>
            <person name="Riley R."/>
            <person name="Labutti K."/>
            <person name="Andreopoulos B."/>
            <person name="Lipzen A."/>
            <person name="Chen C."/>
            <person name="Yanf M."/>
            <person name="Daum C."/>
            <person name="Ng V."/>
            <person name="Clum A."/>
            <person name="Ohm R."/>
            <person name="Martin F."/>
            <person name="Silar P."/>
            <person name="Natvig D."/>
            <person name="Lalanne C."/>
            <person name="Gautier V."/>
            <person name="Ament-Velasquez S.L."/>
            <person name="Kruys A."/>
            <person name="Hutchinson M.I."/>
            <person name="Powell A.J."/>
            <person name="Barry K."/>
            <person name="Miller A.N."/>
            <person name="Grigoriev I.V."/>
            <person name="Debuchy R."/>
            <person name="Gladieux P."/>
            <person name="Thoren M.H."/>
            <person name="Johannesson H."/>
        </authorList>
    </citation>
    <scope>NUCLEOTIDE SEQUENCE</scope>
    <source>
        <strain evidence="2">PSN293</strain>
    </source>
</reference>
<name>A0AAN6YFD4_9PEZI</name>
<evidence type="ECO:0000313" key="3">
    <source>
        <dbReference type="Proteomes" id="UP001301769"/>
    </source>
</evidence>
<accession>A0AAN6YFD4</accession>
<dbReference type="Proteomes" id="UP001301769">
    <property type="component" value="Unassembled WGS sequence"/>
</dbReference>
<evidence type="ECO:0000313" key="2">
    <source>
        <dbReference type="EMBL" id="KAK4217483.1"/>
    </source>
</evidence>
<proteinExistence type="predicted"/>